<name>A0ABU5QV56_9BACT</name>
<evidence type="ECO:0000256" key="5">
    <source>
        <dbReference type="ARBA" id="ARBA00023306"/>
    </source>
</evidence>
<dbReference type="InterPro" id="IPR013685">
    <property type="entry name" value="POTRA_FtsQ_type"/>
</dbReference>
<keyword evidence="4" id="KW-1133">Transmembrane helix</keyword>
<evidence type="ECO:0000256" key="3">
    <source>
        <dbReference type="ARBA" id="ARBA00022692"/>
    </source>
</evidence>
<sequence length="251" mass="28702">MNPLRKIKKWIWPTVLAIVLLLIVIYAENVHHHQKCKKINVRIEGANESKLVTANEILAIVSPNVVDSPEGKPFDKIDFKKIEKKVSLNKLVKSCQVHRDLSGEMTIDIVEHTPLARVLFNKSSDSYVTEKGDFIGISQHFTPRVLLLSGGYFEKIQNLKEIKSKPILELINAINEDTFWKAQITQLIVEKDGGITMVPELGNHVIEFGMGIDIEAKFKKIKIFYKDILPVKGWDTYHKVSVKYRNQIICE</sequence>
<dbReference type="Proteomes" id="UP001304671">
    <property type="component" value="Unassembled WGS sequence"/>
</dbReference>
<proteinExistence type="predicted"/>
<keyword evidence="1" id="KW-1003">Cell membrane</keyword>
<protein>
    <submittedName>
        <fullName evidence="7">FtsQ-type POTRA domain-containing protein</fullName>
    </submittedName>
</protein>
<dbReference type="Gene3D" id="3.10.20.310">
    <property type="entry name" value="membrane protein fhac"/>
    <property type="match status" value="1"/>
</dbReference>
<dbReference type="Pfam" id="PF08478">
    <property type="entry name" value="POTRA_1"/>
    <property type="match status" value="1"/>
</dbReference>
<evidence type="ECO:0000256" key="4">
    <source>
        <dbReference type="ARBA" id="ARBA00022989"/>
    </source>
</evidence>
<keyword evidence="2" id="KW-0132">Cell division</keyword>
<evidence type="ECO:0000256" key="1">
    <source>
        <dbReference type="ARBA" id="ARBA00022475"/>
    </source>
</evidence>
<keyword evidence="3" id="KW-0812">Transmembrane</keyword>
<keyword evidence="5" id="KW-0131">Cell cycle</keyword>
<comment type="caution">
    <text evidence="7">The sequence shown here is derived from an EMBL/GenBank/DDBJ whole genome shotgun (WGS) entry which is preliminary data.</text>
</comment>
<evidence type="ECO:0000313" key="7">
    <source>
        <dbReference type="EMBL" id="MEA5260998.1"/>
    </source>
</evidence>
<feature type="domain" description="POTRA" evidence="6">
    <location>
        <begin position="52"/>
        <end position="112"/>
    </location>
</feature>
<keyword evidence="8" id="KW-1185">Reference proteome</keyword>
<evidence type="ECO:0000256" key="2">
    <source>
        <dbReference type="ARBA" id="ARBA00022618"/>
    </source>
</evidence>
<dbReference type="RefSeq" id="WP_323254011.1">
    <property type="nucleotide sequence ID" value="NZ_JAYFUL010000082.1"/>
</dbReference>
<accession>A0ABU5QV56</accession>
<organism evidence="7 8">
    <name type="scientific">Arcicella aquatica</name>
    <dbReference type="NCBI Taxonomy" id="217141"/>
    <lineage>
        <taxon>Bacteria</taxon>
        <taxon>Pseudomonadati</taxon>
        <taxon>Bacteroidota</taxon>
        <taxon>Cytophagia</taxon>
        <taxon>Cytophagales</taxon>
        <taxon>Flectobacillaceae</taxon>
        <taxon>Arcicella</taxon>
    </lineage>
</organism>
<gene>
    <name evidence="7" type="ORF">VB264_24585</name>
</gene>
<dbReference type="EMBL" id="JAYFUL010000082">
    <property type="protein sequence ID" value="MEA5260998.1"/>
    <property type="molecule type" value="Genomic_DNA"/>
</dbReference>
<reference evidence="7 8" key="1">
    <citation type="submission" date="2023-12" db="EMBL/GenBank/DDBJ databases">
        <title>Novel species of the genus Arcicella isolated from rivers.</title>
        <authorList>
            <person name="Lu H."/>
        </authorList>
    </citation>
    <scope>NUCLEOTIDE SEQUENCE [LARGE SCALE GENOMIC DNA]</scope>
    <source>
        <strain evidence="7 8">LMG 21963</strain>
    </source>
</reference>
<evidence type="ECO:0000259" key="6">
    <source>
        <dbReference type="Pfam" id="PF08478"/>
    </source>
</evidence>
<evidence type="ECO:0000313" key="8">
    <source>
        <dbReference type="Proteomes" id="UP001304671"/>
    </source>
</evidence>
<keyword evidence="4" id="KW-0472">Membrane</keyword>